<keyword evidence="1" id="KW-0808">Transferase</keyword>
<dbReference type="Proteomes" id="UP000694426">
    <property type="component" value="Unplaced"/>
</dbReference>
<feature type="transmembrane region" description="Helical" evidence="3">
    <location>
        <begin position="140"/>
        <end position="171"/>
    </location>
</feature>
<dbReference type="PROSITE" id="PS51186">
    <property type="entry name" value="GNAT"/>
    <property type="match status" value="1"/>
</dbReference>
<evidence type="ECO:0000313" key="5">
    <source>
        <dbReference type="Ensembl" id="ENSABRP00000014889.1"/>
    </source>
</evidence>
<feature type="region of interest" description="Disordered" evidence="2">
    <location>
        <begin position="1"/>
        <end position="20"/>
    </location>
</feature>
<dbReference type="InterPro" id="IPR016181">
    <property type="entry name" value="Acyl_CoA_acyltransferase"/>
</dbReference>
<keyword evidence="6" id="KW-1185">Reference proteome</keyword>
<sequence>MGPSGTPATRPAQPPGGCSIPKAPAPSPAPLCLGPPHQGSSAPCTGTNFAPCLRCQLLVAQGQRAGCKVRGGCPGFALPLIGGSWNHCWQPSASRAMAPYRIRQYRDQDYDTVRSLFARGIIEHGPAVYRHALRSARMQLALLTLFTVVRAAAGCWLLALGAAALALAAAWPLLRSFSTSYVHQALHTDLLDIHATYMRAPDSCFWVAEAGGAVVGMVAVAPPQDPSQRGVALELKRMSVSKDYRGRGISKALCGEVLRFAQARGYGAVVLYTSVVQVVAQRLYEGQGFRKVGTSSPSLLASLLCFQIFHYRCDLPGRPLSPAPPR</sequence>
<dbReference type="CDD" id="cd04301">
    <property type="entry name" value="NAT_SF"/>
    <property type="match status" value="1"/>
</dbReference>
<organism evidence="5 6">
    <name type="scientific">Anser brachyrhynchus</name>
    <name type="common">Pink-footed goose</name>
    <dbReference type="NCBI Taxonomy" id="132585"/>
    <lineage>
        <taxon>Eukaryota</taxon>
        <taxon>Metazoa</taxon>
        <taxon>Chordata</taxon>
        <taxon>Craniata</taxon>
        <taxon>Vertebrata</taxon>
        <taxon>Euteleostomi</taxon>
        <taxon>Archelosauria</taxon>
        <taxon>Archosauria</taxon>
        <taxon>Dinosauria</taxon>
        <taxon>Saurischia</taxon>
        <taxon>Theropoda</taxon>
        <taxon>Coelurosauria</taxon>
        <taxon>Aves</taxon>
        <taxon>Neognathae</taxon>
        <taxon>Galloanserae</taxon>
        <taxon>Anseriformes</taxon>
        <taxon>Anatidae</taxon>
        <taxon>Anserinae</taxon>
        <taxon>Anser</taxon>
    </lineage>
</organism>
<name>A0A8B9I7D2_9AVES</name>
<evidence type="ECO:0000256" key="2">
    <source>
        <dbReference type="SAM" id="MobiDB-lite"/>
    </source>
</evidence>
<dbReference type="Gene3D" id="3.40.630.30">
    <property type="match status" value="1"/>
</dbReference>
<dbReference type="InterPro" id="IPR000182">
    <property type="entry name" value="GNAT_dom"/>
</dbReference>
<keyword evidence="3" id="KW-0812">Transmembrane</keyword>
<dbReference type="GeneTree" id="ENSGT00950000182932"/>
<keyword evidence="3" id="KW-0472">Membrane</keyword>
<dbReference type="PANTHER" id="PTHR13947:SF58">
    <property type="entry name" value="8B (PUTATIVE,_PSEUDO-RELATED"/>
    <property type="match status" value="1"/>
</dbReference>
<reference evidence="5" key="1">
    <citation type="submission" date="2025-08" db="UniProtKB">
        <authorList>
            <consortium name="Ensembl"/>
        </authorList>
    </citation>
    <scope>IDENTIFICATION</scope>
</reference>
<feature type="domain" description="N-acetyltransferase" evidence="4">
    <location>
        <begin position="157"/>
        <end position="316"/>
    </location>
</feature>
<dbReference type="Pfam" id="PF00583">
    <property type="entry name" value="Acetyltransf_1"/>
    <property type="match status" value="1"/>
</dbReference>
<dbReference type="GO" id="GO:0008080">
    <property type="term" value="F:N-acetyltransferase activity"/>
    <property type="evidence" value="ECO:0007669"/>
    <property type="project" value="InterPro"/>
</dbReference>
<evidence type="ECO:0000259" key="4">
    <source>
        <dbReference type="PROSITE" id="PS51186"/>
    </source>
</evidence>
<gene>
    <name evidence="5" type="primary">NAT8</name>
</gene>
<proteinExistence type="predicted"/>
<evidence type="ECO:0000313" key="6">
    <source>
        <dbReference type="Proteomes" id="UP000694426"/>
    </source>
</evidence>
<evidence type="ECO:0000256" key="1">
    <source>
        <dbReference type="ARBA" id="ARBA00022679"/>
    </source>
</evidence>
<dbReference type="Ensembl" id="ENSABRT00000021229.1">
    <property type="protein sequence ID" value="ENSABRP00000014889.1"/>
    <property type="gene ID" value="ENSABRG00000013117.1"/>
</dbReference>
<reference evidence="5" key="2">
    <citation type="submission" date="2025-09" db="UniProtKB">
        <authorList>
            <consortium name="Ensembl"/>
        </authorList>
    </citation>
    <scope>IDENTIFICATION</scope>
</reference>
<protein>
    <submittedName>
        <fullName evidence="5">N-acetyltransferase 8 (putative)</fullName>
    </submittedName>
</protein>
<dbReference type="InterPro" id="IPR050769">
    <property type="entry name" value="NAT_camello-type"/>
</dbReference>
<accession>A0A8B9I7D2</accession>
<evidence type="ECO:0000256" key="3">
    <source>
        <dbReference type="SAM" id="Phobius"/>
    </source>
</evidence>
<dbReference type="SUPFAM" id="SSF55729">
    <property type="entry name" value="Acyl-CoA N-acyltransferases (Nat)"/>
    <property type="match status" value="1"/>
</dbReference>
<keyword evidence="3" id="KW-1133">Transmembrane helix</keyword>
<dbReference type="PANTHER" id="PTHR13947">
    <property type="entry name" value="GNAT FAMILY N-ACETYLTRANSFERASE"/>
    <property type="match status" value="1"/>
</dbReference>
<dbReference type="AlphaFoldDB" id="A0A8B9I7D2"/>